<proteinExistence type="predicted"/>
<sequence length="100" mass="10420">MRLPVTTTRGSWATRGASTTARRATISTVGSVATRTVRSAACACVALKAAASVAPSIRAVVTMWPVALRFMVGSWYRWNAVSERPGTGASGLRHAAATAE</sequence>
<reference evidence="1 2" key="1">
    <citation type="submission" date="2019-08" db="EMBL/GenBank/DDBJ databases">
        <authorList>
            <person name="Khan S.A."/>
            <person name="Jeon C.O."/>
            <person name="Jeong S.E."/>
        </authorList>
    </citation>
    <scope>NUCLEOTIDE SEQUENCE [LARGE SCALE GENOMIC DNA]</scope>
    <source>
        <strain evidence="2">IMCC1728</strain>
    </source>
</reference>
<organism evidence="1 2">
    <name type="scientific">Piscinibacter aquaticus</name>
    <dbReference type="NCBI Taxonomy" id="392597"/>
    <lineage>
        <taxon>Bacteria</taxon>
        <taxon>Pseudomonadati</taxon>
        <taxon>Pseudomonadota</taxon>
        <taxon>Betaproteobacteria</taxon>
        <taxon>Burkholderiales</taxon>
        <taxon>Sphaerotilaceae</taxon>
        <taxon>Piscinibacter</taxon>
    </lineage>
</organism>
<protein>
    <submittedName>
        <fullName evidence="1">Uncharacterized protein</fullName>
    </submittedName>
</protein>
<gene>
    <name evidence="1" type="ORF">FSC37_11785</name>
</gene>
<comment type="caution">
    <text evidence="1">The sequence shown here is derived from an EMBL/GenBank/DDBJ whole genome shotgun (WGS) entry which is preliminary data.</text>
</comment>
<evidence type="ECO:0000313" key="1">
    <source>
        <dbReference type="EMBL" id="TXC66313.1"/>
    </source>
</evidence>
<accession>A0A5C6TZY8</accession>
<dbReference type="EMBL" id="VOPW01000001">
    <property type="protein sequence ID" value="TXC66313.1"/>
    <property type="molecule type" value="Genomic_DNA"/>
</dbReference>
<dbReference type="AlphaFoldDB" id="A0A5C6TZY8"/>
<dbReference type="Proteomes" id="UP000321832">
    <property type="component" value="Unassembled WGS sequence"/>
</dbReference>
<name>A0A5C6TZY8_9BURK</name>
<keyword evidence="2" id="KW-1185">Reference proteome</keyword>
<evidence type="ECO:0000313" key="2">
    <source>
        <dbReference type="Proteomes" id="UP000321832"/>
    </source>
</evidence>